<name>A0A060SQE1_PYCCI</name>
<proteinExistence type="predicted"/>
<keyword evidence="1" id="KW-0472">Membrane</keyword>
<organism evidence="3 4">
    <name type="scientific">Pycnoporus cinnabarinus</name>
    <name type="common">Cinnabar-red polypore</name>
    <name type="synonym">Trametes cinnabarina</name>
    <dbReference type="NCBI Taxonomy" id="5643"/>
    <lineage>
        <taxon>Eukaryota</taxon>
        <taxon>Fungi</taxon>
        <taxon>Dikarya</taxon>
        <taxon>Basidiomycota</taxon>
        <taxon>Agaricomycotina</taxon>
        <taxon>Agaricomycetes</taxon>
        <taxon>Polyporales</taxon>
        <taxon>Polyporaceae</taxon>
        <taxon>Trametes</taxon>
    </lineage>
</organism>
<feature type="signal peptide" evidence="2">
    <location>
        <begin position="1"/>
        <end position="19"/>
    </location>
</feature>
<reference evidence="3" key="1">
    <citation type="submission" date="2014-01" db="EMBL/GenBank/DDBJ databases">
        <title>The genome of the white-rot fungus Pycnoporus cinnabarinus: a basidiomycete model with a versatile arsenal for lignocellulosic biomass breakdown.</title>
        <authorList>
            <person name="Levasseur A."/>
            <person name="Lomascolo A."/>
            <person name="Ruiz-Duenas F.J."/>
            <person name="Uzan E."/>
            <person name="Piumi F."/>
            <person name="Kues U."/>
            <person name="Ram A.F.J."/>
            <person name="Murat C."/>
            <person name="Haon M."/>
            <person name="Benoit I."/>
            <person name="Arfi Y."/>
            <person name="Chevret D."/>
            <person name="Drula E."/>
            <person name="Kwon M.J."/>
            <person name="Gouret P."/>
            <person name="Lesage-Meessen L."/>
            <person name="Lombard V."/>
            <person name="Mariette J."/>
            <person name="Noirot C."/>
            <person name="Park J."/>
            <person name="Patyshakuliyeva A."/>
            <person name="Wieneger R.A.B."/>
            <person name="Wosten H.A.B."/>
            <person name="Martin F."/>
            <person name="Coutinho P.M."/>
            <person name="de Vries R."/>
            <person name="Martinez A.T."/>
            <person name="Klopp C."/>
            <person name="Pontarotti P."/>
            <person name="Henrissat B."/>
            <person name="Record E."/>
        </authorList>
    </citation>
    <scope>NUCLEOTIDE SEQUENCE [LARGE SCALE GENOMIC DNA]</scope>
    <source>
        <strain evidence="3">BRFM137</strain>
    </source>
</reference>
<evidence type="ECO:0000256" key="1">
    <source>
        <dbReference type="SAM" id="Phobius"/>
    </source>
</evidence>
<feature type="chain" id="PRO_5001587291" evidence="2">
    <location>
        <begin position="20"/>
        <end position="188"/>
    </location>
</feature>
<dbReference type="AlphaFoldDB" id="A0A060SQE1"/>
<feature type="transmembrane region" description="Helical" evidence="1">
    <location>
        <begin position="161"/>
        <end position="186"/>
    </location>
</feature>
<accession>A0A060SQE1</accession>
<sequence length="188" mass="19264">MRPILAAAFFALFAGQGQSCTALAGEKQPGYSCDASALAFLQINITAPVGSINASQFLTFDDPVLTTQCGDANDACLCSNATVTAIVACEQCMFNELIAQNRAPQDPRAGQTAAISAYASACSAALTKDKIIPSTNESFVVLDPKLIALTPPPFNGPFEQILSTGGTVVSVIAATVLGSGLIGVLVTM</sequence>
<evidence type="ECO:0000313" key="3">
    <source>
        <dbReference type="EMBL" id="CDO76757.1"/>
    </source>
</evidence>
<gene>
    <name evidence="3" type="ORF">BN946_scf185028.g8</name>
</gene>
<keyword evidence="1" id="KW-0812">Transmembrane</keyword>
<dbReference type="EMBL" id="CCBP010000412">
    <property type="protein sequence ID" value="CDO76757.1"/>
    <property type="molecule type" value="Genomic_DNA"/>
</dbReference>
<dbReference type="HOGENOM" id="CLU_132808_0_0_1"/>
<evidence type="ECO:0000313" key="4">
    <source>
        <dbReference type="Proteomes" id="UP000029665"/>
    </source>
</evidence>
<keyword evidence="2" id="KW-0732">Signal</keyword>
<dbReference type="OrthoDB" id="2953532at2759"/>
<keyword evidence="1" id="KW-1133">Transmembrane helix</keyword>
<evidence type="ECO:0000256" key="2">
    <source>
        <dbReference type="SAM" id="SignalP"/>
    </source>
</evidence>
<comment type="caution">
    <text evidence="3">The sequence shown here is derived from an EMBL/GenBank/DDBJ whole genome shotgun (WGS) entry which is preliminary data.</text>
</comment>
<protein>
    <submittedName>
        <fullName evidence="3">Uncharacterized protein</fullName>
    </submittedName>
</protein>
<dbReference type="Proteomes" id="UP000029665">
    <property type="component" value="Unassembled WGS sequence"/>
</dbReference>
<keyword evidence="4" id="KW-1185">Reference proteome</keyword>